<gene>
    <name evidence="2" type="ORF">LTR78_002045</name>
</gene>
<dbReference type="PANTHER" id="PTHR24148:SF64">
    <property type="entry name" value="HETEROKARYON INCOMPATIBILITY DOMAIN-CONTAINING PROTEIN"/>
    <property type="match status" value="1"/>
</dbReference>
<accession>A0AAE0WTM4</accession>
<keyword evidence="3" id="KW-1185">Reference proteome</keyword>
<dbReference type="InterPro" id="IPR052895">
    <property type="entry name" value="HetReg/Transcr_Mod"/>
</dbReference>
<organism evidence="2 3">
    <name type="scientific">Recurvomyces mirabilis</name>
    <dbReference type="NCBI Taxonomy" id="574656"/>
    <lineage>
        <taxon>Eukaryota</taxon>
        <taxon>Fungi</taxon>
        <taxon>Dikarya</taxon>
        <taxon>Ascomycota</taxon>
        <taxon>Pezizomycotina</taxon>
        <taxon>Dothideomycetes</taxon>
        <taxon>Dothideomycetidae</taxon>
        <taxon>Mycosphaerellales</taxon>
        <taxon>Teratosphaeriaceae</taxon>
        <taxon>Recurvomyces</taxon>
    </lineage>
</organism>
<feature type="domain" description="Heterokaryon incompatibility" evidence="1">
    <location>
        <begin position="46"/>
        <end position="195"/>
    </location>
</feature>
<dbReference type="AlphaFoldDB" id="A0AAE0WTM4"/>
<proteinExistence type="predicted"/>
<dbReference type="PANTHER" id="PTHR24148">
    <property type="entry name" value="ANKYRIN REPEAT DOMAIN-CONTAINING PROTEIN 39 HOMOLOG-RELATED"/>
    <property type="match status" value="1"/>
</dbReference>
<dbReference type="InterPro" id="IPR010730">
    <property type="entry name" value="HET"/>
</dbReference>
<protein>
    <recommendedName>
        <fullName evidence="1">Heterokaryon incompatibility domain-containing protein</fullName>
    </recommendedName>
</protein>
<dbReference type="Pfam" id="PF06985">
    <property type="entry name" value="HET"/>
    <property type="match status" value="1"/>
</dbReference>
<sequence>MTGTRIYSPLDIGRRQFRLLQACLGDDGILECQLFVASLADTDLQYQALSYVWGTAVASDMIRVDNQPFLVRLSLFDYLSYIAKEPKPKEYLGIFIDALCINQDDAAERSSQIALMGDIYSRAREVVVWFGSKDPWTDRVTYVYPVIEDAEVLRSCFDGVENGLLDENEMREIREYMTQELSEHEYWTRVWTVQEFLLPSRLQMRFGTMQISGLSFTKAVLGELSQEDQDLSFLNVAVPVKALFSEGNEFISNVERCWQFVYERMKRDTDAPPGTISQYQKIPMSRAIIAFVEQQCLAPRDKTFGLLGICSHRTVIDYILPLSTLYLQVLVICLQELCTEPQGQEEMLLMVDVTIASSVSLEMPLNDDRVMVLTLLAMDTVGKAEFLMPFLLERTLPARRLHLHRLLLGPSTVSKQRMTDIELRQLYQAIGMARDAESFVTTPDGETGTIEDWEAYLACLTN</sequence>
<evidence type="ECO:0000259" key="1">
    <source>
        <dbReference type="Pfam" id="PF06985"/>
    </source>
</evidence>
<dbReference type="EMBL" id="JAUTXT010000005">
    <property type="protein sequence ID" value="KAK3677950.1"/>
    <property type="molecule type" value="Genomic_DNA"/>
</dbReference>
<dbReference type="Proteomes" id="UP001274830">
    <property type="component" value="Unassembled WGS sequence"/>
</dbReference>
<name>A0AAE0WTM4_9PEZI</name>
<evidence type="ECO:0000313" key="2">
    <source>
        <dbReference type="EMBL" id="KAK3677950.1"/>
    </source>
</evidence>
<evidence type="ECO:0000313" key="3">
    <source>
        <dbReference type="Proteomes" id="UP001274830"/>
    </source>
</evidence>
<comment type="caution">
    <text evidence="2">The sequence shown here is derived from an EMBL/GenBank/DDBJ whole genome shotgun (WGS) entry which is preliminary data.</text>
</comment>
<reference evidence="2" key="1">
    <citation type="submission" date="2023-07" db="EMBL/GenBank/DDBJ databases">
        <title>Black Yeasts Isolated from many extreme environments.</title>
        <authorList>
            <person name="Coleine C."/>
            <person name="Stajich J.E."/>
            <person name="Selbmann L."/>
        </authorList>
    </citation>
    <scope>NUCLEOTIDE SEQUENCE</scope>
    <source>
        <strain evidence="2">CCFEE 5485</strain>
    </source>
</reference>